<dbReference type="Proteomes" id="UP000000292">
    <property type="component" value="Chromosome"/>
</dbReference>
<dbReference type="InterPro" id="IPR016163">
    <property type="entry name" value="Ald_DH_C"/>
</dbReference>
<reference evidence="7 8" key="1">
    <citation type="journal article" date="2011" name="J. Bacteriol.">
        <title>Complete Genome Sequence of Alicyclobacillus acidocaldarius Strain Tc-4-1.</title>
        <authorList>
            <person name="Chen Y."/>
            <person name="He Y."/>
            <person name="Zhang B."/>
            <person name="Yang J."/>
            <person name="Li W."/>
            <person name="Dong Z."/>
            <person name="Hu S."/>
        </authorList>
    </citation>
    <scope>NUCLEOTIDE SEQUENCE [LARGE SCALE GENOMIC DNA]</scope>
    <source>
        <strain evidence="7 8">Tc-4-1</strain>
    </source>
</reference>
<dbReference type="CDD" id="cd07093">
    <property type="entry name" value="ALDH_F8_HMSADH"/>
    <property type="match status" value="1"/>
</dbReference>
<proteinExistence type="inferred from homology"/>
<evidence type="ECO:0000313" key="8">
    <source>
        <dbReference type="Proteomes" id="UP000000292"/>
    </source>
</evidence>
<dbReference type="GO" id="GO:0018480">
    <property type="term" value="F:5-carboxymethyl-2-hydroxymuconic-semialdehyde dehydrogenase activity"/>
    <property type="evidence" value="ECO:0007669"/>
    <property type="project" value="InterPro"/>
</dbReference>
<dbReference type="eggNOG" id="COG1012">
    <property type="taxonomic scope" value="Bacteria"/>
</dbReference>
<accession>F8IL44</accession>
<dbReference type="STRING" id="1048834.TC41_0458"/>
<organism evidence="7 8">
    <name type="scientific">Alicyclobacillus acidocaldarius (strain Tc-4-1)</name>
    <name type="common">Bacillus acidocaldarius</name>
    <dbReference type="NCBI Taxonomy" id="1048834"/>
    <lineage>
        <taxon>Bacteria</taxon>
        <taxon>Bacillati</taxon>
        <taxon>Bacillota</taxon>
        <taxon>Bacilli</taxon>
        <taxon>Bacillales</taxon>
        <taxon>Alicyclobacillaceae</taxon>
        <taxon>Alicyclobacillus</taxon>
    </lineage>
</organism>
<dbReference type="PROSITE" id="PS00687">
    <property type="entry name" value="ALDEHYDE_DEHYDR_GLU"/>
    <property type="match status" value="1"/>
</dbReference>
<evidence type="ECO:0000256" key="3">
    <source>
        <dbReference type="ARBA" id="ARBA00023027"/>
    </source>
</evidence>
<dbReference type="OrthoDB" id="9758906at2"/>
<reference evidence="8" key="2">
    <citation type="submission" date="2011-06" db="EMBL/GenBank/DDBJ databases">
        <title>The complete genome sequence of Alicyclobacillus acidocaldarius sp. Tc-4-1.</title>
        <authorList>
            <person name="Chen Y."/>
            <person name="He Y."/>
            <person name="Dong Z."/>
            <person name="Hu S."/>
        </authorList>
    </citation>
    <scope>NUCLEOTIDE SEQUENCE [LARGE SCALE GENOMIC DNA]</scope>
    <source>
        <strain evidence="8">Tc-4-1</strain>
    </source>
</reference>
<dbReference type="NCBIfam" id="TIGR02299">
    <property type="entry name" value="HpaE"/>
    <property type="match status" value="1"/>
</dbReference>
<dbReference type="HOGENOM" id="CLU_005391_0_1_9"/>
<dbReference type="KEGG" id="aad:TC41_0458"/>
<evidence type="ECO:0000256" key="2">
    <source>
        <dbReference type="ARBA" id="ARBA00023002"/>
    </source>
</evidence>
<gene>
    <name evidence="7" type="ordered locus">TC41_0458</name>
</gene>
<dbReference type="Pfam" id="PF00171">
    <property type="entry name" value="Aldedh"/>
    <property type="match status" value="1"/>
</dbReference>
<feature type="active site" evidence="4">
    <location>
        <position position="267"/>
    </location>
</feature>
<keyword evidence="3" id="KW-0520">NAD</keyword>
<dbReference type="PROSITE" id="PS00070">
    <property type="entry name" value="ALDEHYDE_DEHYDR_CYS"/>
    <property type="match status" value="1"/>
</dbReference>
<dbReference type="EMBL" id="CP002902">
    <property type="protein sequence ID" value="AEJ42424.1"/>
    <property type="molecule type" value="Genomic_DNA"/>
</dbReference>
<dbReference type="FunFam" id="3.40.309.10:FF:000012">
    <property type="entry name" value="Betaine aldehyde dehydrogenase"/>
    <property type="match status" value="1"/>
</dbReference>
<dbReference type="InterPro" id="IPR016160">
    <property type="entry name" value="Ald_DH_CS_CYS"/>
</dbReference>
<feature type="domain" description="Aldehyde dehydrogenase" evidence="6">
    <location>
        <begin position="30"/>
        <end position="492"/>
    </location>
</feature>
<evidence type="ECO:0000256" key="1">
    <source>
        <dbReference type="ARBA" id="ARBA00009986"/>
    </source>
</evidence>
<dbReference type="FunFam" id="3.40.605.10:FF:000007">
    <property type="entry name" value="NAD/NADP-dependent betaine aldehyde dehydrogenase"/>
    <property type="match status" value="1"/>
</dbReference>
<dbReference type="InterPro" id="IPR016162">
    <property type="entry name" value="Ald_DH_N"/>
</dbReference>
<dbReference type="RefSeq" id="WP_014463334.1">
    <property type="nucleotide sequence ID" value="NC_017167.1"/>
</dbReference>
<dbReference type="InterPro" id="IPR011985">
    <property type="entry name" value="DH_HpaE"/>
</dbReference>
<sequence length="514" mass="56420">MNKVDSRESGADLAFEAIARPALHFIDGQFVESAEGGWFDTLNPTTNEVLTQVAEGTAKDVDRAVEAAYRAFHDGPWGRMTAKERARYLLRIADAIERHGEELARLEVADTGLPISQARGQAARAAENFRFFAEMATRMTGETFPVGEDFLNYAIRVPVGVAGLITPWNTPLMLATWKIAPCLAAGNTAVLKPAEWSPLTATKLAEIVQEVDLPPGVLNVVHGFGEVAGDALVRHPKVPLISFTGETTTGRTIMKNGSDALKRFSMELGGKSPVLVFADADLDRALDAVVFGVYSLNGERCTAGSRLLVEASIREEFEARLAERVRQIRLGHPLDPSTEVGPLIHAEHKRRVESYLEIGQREGAVMAVGGDVPPELERGNFVRPTLFVCVRNDMRIAQEEIFGPVLVSIPFSTEEEAIRIANGVQYGLAAYIWTRDLERAHRVARRIESGMAWINSHNVRDLRTPFGGMKQSGVGREGGHYSFEFYTEWKTVHVALGQHPIPRFGVSDAGAGRR</sequence>
<evidence type="ECO:0000259" key="6">
    <source>
        <dbReference type="Pfam" id="PF00171"/>
    </source>
</evidence>
<dbReference type="InterPro" id="IPR015590">
    <property type="entry name" value="Aldehyde_DH_dom"/>
</dbReference>
<dbReference type="Gene3D" id="3.40.605.10">
    <property type="entry name" value="Aldehyde Dehydrogenase, Chain A, domain 1"/>
    <property type="match status" value="1"/>
</dbReference>
<dbReference type="GO" id="GO:1901023">
    <property type="term" value="P:4-hydroxyphenylacetate catabolic process"/>
    <property type="evidence" value="ECO:0007669"/>
    <property type="project" value="InterPro"/>
</dbReference>
<dbReference type="PANTHER" id="PTHR43720">
    <property type="entry name" value="2-AMINOMUCONIC SEMIALDEHYDE DEHYDROGENASE"/>
    <property type="match status" value="1"/>
</dbReference>
<protein>
    <submittedName>
        <fullName evidence="7">5-carboxymethyl-2-hydroxymuconate semialdehyde dehydrogenase</fullName>
    </submittedName>
</protein>
<dbReference type="InterPro" id="IPR016161">
    <property type="entry name" value="Ald_DH/histidinol_DH"/>
</dbReference>
<dbReference type="AlphaFoldDB" id="F8IL44"/>
<dbReference type="PANTHER" id="PTHR43720:SF2">
    <property type="entry name" value="2-AMINOMUCONIC SEMIALDEHYDE DEHYDROGENASE"/>
    <property type="match status" value="1"/>
</dbReference>
<name>F8IL44_ALIAT</name>
<dbReference type="SUPFAM" id="SSF53720">
    <property type="entry name" value="ALDH-like"/>
    <property type="match status" value="1"/>
</dbReference>
<comment type="similarity">
    <text evidence="1 5">Belongs to the aldehyde dehydrogenase family.</text>
</comment>
<evidence type="ECO:0000256" key="5">
    <source>
        <dbReference type="RuleBase" id="RU003345"/>
    </source>
</evidence>
<evidence type="ECO:0000256" key="4">
    <source>
        <dbReference type="PROSITE-ProRule" id="PRU10007"/>
    </source>
</evidence>
<dbReference type="PATRIC" id="fig|1048834.4.peg.427"/>
<keyword evidence="2 5" id="KW-0560">Oxidoreductase</keyword>
<evidence type="ECO:0000313" key="7">
    <source>
        <dbReference type="EMBL" id="AEJ42424.1"/>
    </source>
</evidence>
<dbReference type="InterPro" id="IPR029510">
    <property type="entry name" value="Ald_DH_CS_GLU"/>
</dbReference>
<dbReference type="Gene3D" id="3.40.309.10">
    <property type="entry name" value="Aldehyde Dehydrogenase, Chain A, domain 2"/>
    <property type="match status" value="1"/>
</dbReference>